<accession>A0A2A6C097</accession>
<evidence type="ECO:0000313" key="3">
    <source>
        <dbReference type="EnsemblMetazoa" id="PPA12925.1"/>
    </source>
</evidence>
<dbReference type="Proteomes" id="UP000005239">
    <property type="component" value="Unassembled WGS sequence"/>
</dbReference>
<proteinExistence type="predicted"/>
<reference evidence="3" key="2">
    <citation type="submission" date="2022-06" db="UniProtKB">
        <authorList>
            <consortium name="EnsemblMetazoa"/>
        </authorList>
    </citation>
    <scope>IDENTIFICATION</scope>
    <source>
        <strain evidence="3">PS312</strain>
    </source>
</reference>
<keyword evidence="4" id="KW-1185">Reference proteome</keyword>
<feature type="region of interest" description="Disordered" evidence="2">
    <location>
        <begin position="88"/>
        <end position="132"/>
    </location>
</feature>
<reference evidence="4" key="1">
    <citation type="journal article" date="2008" name="Nat. Genet.">
        <title>The Pristionchus pacificus genome provides a unique perspective on nematode lifestyle and parasitism.</title>
        <authorList>
            <person name="Dieterich C."/>
            <person name="Clifton S.W."/>
            <person name="Schuster L.N."/>
            <person name="Chinwalla A."/>
            <person name="Delehaunty K."/>
            <person name="Dinkelacker I."/>
            <person name="Fulton L."/>
            <person name="Fulton R."/>
            <person name="Godfrey J."/>
            <person name="Minx P."/>
            <person name="Mitreva M."/>
            <person name="Roeseler W."/>
            <person name="Tian H."/>
            <person name="Witte H."/>
            <person name="Yang S.P."/>
            <person name="Wilson R.K."/>
            <person name="Sommer R.J."/>
        </authorList>
    </citation>
    <scope>NUCLEOTIDE SEQUENCE [LARGE SCALE GENOMIC DNA]</scope>
    <source>
        <strain evidence="4">PS312</strain>
    </source>
</reference>
<organism evidence="3 4">
    <name type="scientific">Pristionchus pacificus</name>
    <name type="common">Parasitic nematode worm</name>
    <dbReference type="NCBI Taxonomy" id="54126"/>
    <lineage>
        <taxon>Eukaryota</taxon>
        <taxon>Metazoa</taxon>
        <taxon>Ecdysozoa</taxon>
        <taxon>Nematoda</taxon>
        <taxon>Chromadorea</taxon>
        <taxon>Rhabditida</taxon>
        <taxon>Rhabditina</taxon>
        <taxon>Diplogasteromorpha</taxon>
        <taxon>Diplogasteroidea</taxon>
        <taxon>Neodiplogasteridae</taxon>
        <taxon>Pristionchus</taxon>
    </lineage>
</organism>
<keyword evidence="1" id="KW-0175">Coiled coil</keyword>
<dbReference type="AlphaFoldDB" id="A0A2A6C097"/>
<accession>A0A8R1UAW8</accession>
<dbReference type="EnsemblMetazoa" id="PPA12925.1">
    <property type="protein sequence ID" value="PPA12925.1"/>
    <property type="gene ID" value="WBGene00102479"/>
</dbReference>
<feature type="coiled-coil region" evidence="1">
    <location>
        <begin position="14"/>
        <end position="48"/>
    </location>
</feature>
<evidence type="ECO:0000256" key="1">
    <source>
        <dbReference type="SAM" id="Coils"/>
    </source>
</evidence>
<evidence type="ECO:0000313" key="4">
    <source>
        <dbReference type="Proteomes" id="UP000005239"/>
    </source>
</evidence>
<sequence length="236" mass="28022">MNNRKFTVVYEIIRSVTNRMEDEMKKKLEKLELENVQLNRLIAHQERRALKRREHDKNIIWSLKGNQTKTFRKVAELEKNMELMITAEEPTRKRSLSRQRRQYPMPTYQDVMSSSDSENEDKGERTPKKKNKVNMNKSMKILKVEPVERNSYYNLPTNSLLNFNTFNHHNTQFANNTQFTNSNQFPNNNHQFGNPSYNNFNHNRTNTLNQSNHANFINQEEHKAIQGTEGSYEQLG</sequence>
<protein>
    <submittedName>
        <fullName evidence="3">Uncharacterized protein</fullName>
    </submittedName>
</protein>
<name>A0A2A6C097_PRIPA</name>
<gene>
    <name evidence="3" type="primary">WBGene00102479</name>
</gene>
<evidence type="ECO:0000256" key="2">
    <source>
        <dbReference type="SAM" id="MobiDB-lite"/>
    </source>
</evidence>